<dbReference type="KEGG" id="nvr:FEJ81_21820"/>
<dbReference type="RefSeq" id="WP_138247313.1">
    <property type="nucleotide sequence ID" value="NZ_CP040332.1"/>
</dbReference>
<keyword evidence="4" id="KW-0614">Plasmid</keyword>
<dbReference type="GO" id="GO:0032259">
    <property type="term" value="P:methylation"/>
    <property type="evidence" value="ECO:0007669"/>
    <property type="project" value="UniProtKB-KW"/>
</dbReference>
<dbReference type="EMBL" id="CP040332">
    <property type="protein sequence ID" value="QCS44923.1"/>
    <property type="molecule type" value="Genomic_DNA"/>
</dbReference>
<dbReference type="OrthoDB" id="11691at2157"/>
<dbReference type="PANTHER" id="PTHR43861">
    <property type="entry name" value="TRANS-ACONITATE 2-METHYLTRANSFERASE-RELATED"/>
    <property type="match status" value="1"/>
</dbReference>
<accession>A0A4P8WQX5</accession>
<dbReference type="Gene3D" id="3.40.50.150">
    <property type="entry name" value="Vaccinia Virus protein VP39"/>
    <property type="match status" value="1"/>
</dbReference>
<dbReference type="CDD" id="cd02440">
    <property type="entry name" value="AdoMet_MTases"/>
    <property type="match status" value="1"/>
</dbReference>
<dbReference type="InterPro" id="IPR029063">
    <property type="entry name" value="SAM-dependent_MTases_sf"/>
</dbReference>
<dbReference type="GeneID" id="40267970"/>
<gene>
    <name evidence="4" type="ORF">FEJ81_21820</name>
</gene>
<dbReference type="Proteomes" id="UP000302218">
    <property type="component" value="Plasmid pNVE414"/>
</dbReference>
<dbReference type="SUPFAM" id="SSF53335">
    <property type="entry name" value="S-adenosyl-L-methionine-dependent methyltransferases"/>
    <property type="match status" value="1"/>
</dbReference>
<evidence type="ECO:0000256" key="2">
    <source>
        <dbReference type="ARBA" id="ARBA00022679"/>
    </source>
</evidence>
<keyword evidence="1 4" id="KW-0489">Methyltransferase</keyword>
<dbReference type="GO" id="GO:0008168">
    <property type="term" value="F:methyltransferase activity"/>
    <property type="evidence" value="ECO:0007669"/>
    <property type="project" value="UniProtKB-KW"/>
</dbReference>
<sequence length="259" mass="28652">MGRPDGKSANEWNTDSYDEGHSFVFEYGEGVVDLLEPEHGERILDLGCGTGHLTDRIAESGADTVGLDASEEMIEKAQDAYPACEFVNEDARRFSFDDPFDAVFSNAALHWIPEQDAVLDSVTDTLVPGGRFVAELGGTGNVAAIVSAVREEAAVRGYDVESPWYFPSIGEYTSKLEAHGLETRYATLFDRPTELDNGTDGLAEWLGMFGDSLLSAIPDDEQSAVISSVEDRLREEQFRDGTWIADYRRLRVVARKIRR</sequence>
<evidence type="ECO:0000313" key="5">
    <source>
        <dbReference type="Proteomes" id="UP000302218"/>
    </source>
</evidence>
<feature type="domain" description="Methyltransferase" evidence="3">
    <location>
        <begin position="43"/>
        <end position="130"/>
    </location>
</feature>
<proteinExistence type="predicted"/>
<protein>
    <submittedName>
        <fullName evidence="4">Methyltransferase domain-containing protein</fullName>
    </submittedName>
</protein>
<reference evidence="5" key="1">
    <citation type="submission" date="2019-05" db="EMBL/GenBank/DDBJ databases">
        <title>Genome sequence and methylation pattern of the halophilic Archaeon Natrinema versiforme BOL5-4.</title>
        <authorList>
            <person name="DasSarma P."/>
            <person name="Anton B.P."/>
            <person name="DasSarma S.L."/>
            <person name="Martinez F.L."/>
            <person name="Guzman D."/>
            <person name="Roberts R.J."/>
            <person name="DasSarma S."/>
        </authorList>
    </citation>
    <scope>NUCLEOTIDE SEQUENCE [LARGE SCALE GENOMIC DNA]</scope>
    <source>
        <strain evidence="5">BOL5-4</strain>
        <plasmid evidence="5">pnve414</plasmid>
    </source>
</reference>
<dbReference type="PANTHER" id="PTHR43861:SF1">
    <property type="entry name" value="TRANS-ACONITATE 2-METHYLTRANSFERASE"/>
    <property type="match status" value="1"/>
</dbReference>
<dbReference type="InterPro" id="IPR041698">
    <property type="entry name" value="Methyltransf_25"/>
</dbReference>
<geneLocation type="plasmid" evidence="5">
    <name>pnve414</name>
</geneLocation>
<evidence type="ECO:0000259" key="3">
    <source>
        <dbReference type="Pfam" id="PF13649"/>
    </source>
</evidence>
<evidence type="ECO:0000313" key="4">
    <source>
        <dbReference type="EMBL" id="QCS44923.1"/>
    </source>
</evidence>
<name>A0A4P8WQX5_9EURY</name>
<dbReference type="AlphaFoldDB" id="A0A4P8WQX5"/>
<keyword evidence="2 4" id="KW-0808">Transferase</keyword>
<evidence type="ECO:0000256" key="1">
    <source>
        <dbReference type="ARBA" id="ARBA00022603"/>
    </source>
</evidence>
<organism evidence="4 5">
    <name type="scientific">Natrinema versiforme</name>
    <dbReference type="NCBI Taxonomy" id="88724"/>
    <lineage>
        <taxon>Archaea</taxon>
        <taxon>Methanobacteriati</taxon>
        <taxon>Methanobacteriota</taxon>
        <taxon>Stenosarchaea group</taxon>
        <taxon>Halobacteria</taxon>
        <taxon>Halobacteriales</taxon>
        <taxon>Natrialbaceae</taxon>
        <taxon>Natrinema</taxon>
    </lineage>
</organism>
<dbReference type="Pfam" id="PF13649">
    <property type="entry name" value="Methyltransf_25"/>
    <property type="match status" value="1"/>
</dbReference>